<gene>
    <name evidence="1" type="ORF">MRB53_006334</name>
</gene>
<accession>A0ACC2MGU7</accession>
<proteinExistence type="predicted"/>
<keyword evidence="2" id="KW-1185">Reference proteome</keyword>
<name>A0ACC2MGU7_PERAE</name>
<protein>
    <submittedName>
        <fullName evidence="1">Uncharacterized protein</fullName>
    </submittedName>
</protein>
<sequence>MSSLVYGTKGIVDYTNCDDMKYVIRKLDDFNFRNAFSRPYIRISFAVGRRRSRVEASACVEYLKWFCNGRSSFGASNPSSPAHEGMNPCSHLKPCR</sequence>
<evidence type="ECO:0000313" key="2">
    <source>
        <dbReference type="Proteomes" id="UP001234297"/>
    </source>
</evidence>
<dbReference type="Proteomes" id="UP001234297">
    <property type="component" value="Chromosome 2"/>
</dbReference>
<comment type="caution">
    <text evidence="1">The sequence shown here is derived from an EMBL/GenBank/DDBJ whole genome shotgun (WGS) entry which is preliminary data.</text>
</comment>
<reference evidence="1 2" key="1">
    <citation type="journal article" date="2022" name="Hortic Res">
        <title>A haplotype resolved chromosomal level avocado genome allows analysis of novel avocado genes.</title>
        <authorList>
            <person name="Nath O."/>
            <person name="Fletcher S.J."/>
            <person name="Hayward A."/>
            <person name="Shaw L.M."/>
            <person name="Masouleh A.K."/>
            <person name="Furtado A."/>
            <person name="Henry R.J."/>
            <person name="Mitter N."/>
        </authorList>
    </citation>
    <scope>NUCLEOTIDE SEQUENCE [LARGE SCALE GENOMIC DNA]</scope>
    <source>
        <strain evidence="2">cv. Hass</strain>
    </source>
</reference>
<dbReference type="EMBL" id="CM056810">
    <property type="protein sequence ID" value="KAJ8644586.1"/>
    <property type="molecule type" value="Genomic_DNA"/>
</dbReference>
<organism evidence="1 2">
    <name type="scientific">Persea americana</name>
    <name type="common">Avocado</name>
    <dbReference type="NCBI Taxonomy" id="3435"/>
    <lineage>
        <taxon>Eukaryota</taxon>
        <taxon>Viridiplantae</taxon>
        <taxon>Streptophyta</taxon>
        <taxon>Embryophyta</taxon>
        <taxon>Tracheophyta</taxon>
        <taxon>Spermatophyta</taxon>
        <taxon>Magnoliopsida</taxon>
        <taxon>Magnoliidae</taxon>
        <taxon>Laurales</taxon>
        <taxon>Lauraceae</taxon>
        <taxon>Persea</taxon>
    </lineage>
</organism>
<evidence type="ECO:0000313" key="1">
    <source>
        <dbReference type="EMBL" id="KAJ8644586.1"/>
    </source>
</evidence>